<keyword evidence="3" id="KW-1185">Reference proteome</keyword>
<sequence>MANLATTEIVCKNGASVTVRSATETDAASVIELQRQLLTDGEGQIRLLAEHSASVEDQQAMIRRHLDHPDWLCIVAERGAAKSGGELVGCLHMSTGPHARLAHRGVLGMGVTPRWRGRGIGGLLLCTLVSWAVANPTIEKLSLAVIASNARAIALYEKRGFVVEGRRVGEVKLGEGRYADDILMYRRV</sequence>
<dbReference type="InterPro" id="IPR016181">
    <property type="entry name" value="Acyl_CoA_acyltransferase"/>
</dbReference>
<evidence type="ECO:0000313" key="3">
    <source>
        <dbReference type="Proteomes" id="UP000315440"/>
    </source>
</evidence>
<proteinExistence type="predicted"/>
<dbReference type="AlphaFoldDB" id="A0A5C5ZRA5"/>
<accession>A0A5C5ZRA5</accession>
<dbReference type="RefSeq" id="WP_197525305.1">
    <property type="nucleotide sequence ID" value="NZ_SJPQ01000001.1"/>
</dbReference>
<evidence type="ECO:0000313" key="2">
    <source>
        <dbReference type="EMBL" id="TWT89766.1"/>
    </source>
</evidence>
<dbReference type="Gene3D" id="3.40.630.30">
    <property type="match status" value="1"/>
</dbReference>
<name>A0A5C5ZRA5_9BACT</name>
<organism evidence="2 3">
    <name type="scientific">Pseudobythopirellula maris</name>
    <dbReference type="NCBI Taxonomy" id="2527991"/>
    <lineage>
        <taxon>Bacteria</taxon>
        <taxon>Pseudomonadati</taxon>
        <taxon>Planctomycetota</taxon>
        <taxon>Planctomycetia</taxon>
        <taxon>Pirellulales</taxon>
        <taxon>Lacipirellulaceae</taxon>
        <taxon>Pseudobythopirellula</taxon>
    </lineage>
</organism>
<keyword evidence="2" id="KW-0808">Transferase</keyword>
<dbReference type="InterPro" id="IPR000182">
    <property type="entry name" value="GNAT_dom"/>
</dbReference>
<dbReference type="EMBL" id="SJPQ01000001">
    <property type="protein sequence ID" value="TWT89766.1"/>
    <property type="molecule type" value="Genomic_DNA"/>
</dbReference>
<evidence type="ECO:0000259" key="1">
    <source>
        <dbReference type="PROSITE" id="PS51186"/>
    </source>
</evidence>
<dbReference type="Pfam" id="PF00583">
    <property type="entry name" value="Acetyltransf_1"/>
    <property type="match status" value="1"/>
</dbReference>
<dbReference type="PROSITE" id="PS51186">
    <property type="entry name" value="GNAT"/>
    <property type="match status" value="1"/>
</dbReference>
<protein>
    <submittedName>
        <fullName evidence="2">Putative acetyltransferase YhhY</fullName>
    </submittedName>
</protein>
<reference evidence="2 3" key="1">
    <citation type="submission" date="2019-02" db="EMBL/GenBank/DDBJ databases">
        <title>Deep-cultivation of Planctomycetes and their phenomic and genomic characterization uncovers novel biology.</title>
        <authorList>
            <person name="Wiegand S."/>
            <person name="Jogler M."/>
            <person name="Boedeker C."/>
            <person name="Pinto D."/>
            <person name="Vollmers J."/>
            <person name="Rivas-Marin E."/>
            <person name="Kohn T."/>
            <person name="Peeters S.H."/>
            <person name="Heuer A."/>
            <person name="Rast P."/>
            <person name="Oberbeckmann S."/>
            <person name="Bunk B."/>
            <person name="Jeske O."/>
            <person name="Meyerdierks A."/>
            <person name="Storesund J.E."/>
            <person name="Kallscheuer N."/>
            <person name="Luecker S."/>
            <person name="Lage O.M."/>
            <person name="Pohl T."/>
            <person name="Merkel B.J."/>
            <person name="Hornburger P."/>
            <person name="Mueller R.-W."/>
            <person name="Bruemmer F."/>
            <person name="Labrenz M."/>
            <person name="Spormann A.M."/>
            <person name="Op Den Camp H."/>
            <person name="Overmann J."/>
            <person name="Amann R."/>
            <person name="Jetten M.S.M."/>
            <person name="Mascher T."/>
            <person name="Medema M.H."/>
            <person name="Devos D.P."/>
            <person name="Kaster A.-K."/>
            <person name="Ovreas L."/>
            <person name="Rohde M."/>
            <person name="Galperin M.Y."/>
            <person name="Jogler C."/>
        </authorList>
    </citation>
    <scope>NUCLEOTIDE SEQUENCE [LARGE SCALE GENOMIC DNA]</scope>
    <source>
        <strain evidence="2 3">Mal64</strain>
    </source>
</reference>
<dbReference type="PANTHER" id="PTHR43072">
    <property type="entry name" value="N-ACETYLTRANSFERASE"/>
    <property type="match status" value="1"/>
</dbReference>
<gene>
    <name evidence="2" type="ORF">Mal64_01450</name>
</gene>
<dbReference type="PANTHER" id="PTHR43072:SF60">
    <property type="entry name" value="L-2,4-DIAMINOBUTYRIC ACID ACETYLTRANSFERASE"/>
    <property type="match status" value="1"/>
</dbReference>
<dbReference type="SUPFAM" id="SSF55729">
    <property type="entry name" value="Acyl-CoA N-acyltransferases (Nat)"/>
    <property type="match status" value="1"/>
</dbReference>
<dbReference type="CDD" id="cd04301">
    <property type="entry name" value="NAT_SF"/>
    <property type="match status" value="1"/>
</dbReference>
<dbReference type="Proteomes" id="UP000315440">
    <property type="component" value="Unassembled WGS sequence"/>
</dbReference>
<dbReference type="GO" id="GO:0016747">
    <property type="term" value="F:acyltransferase activity, transferring groups other than amino-acyl groups"/>
    <property type="evidence" value="ECO:0007669"/>
    <property type="project" value="InterPro"/>
</dbReference>
<feature type="domain" description="N-acetyltransferase" evidence="1">
    <location>
        <begin position="17"/>
        <end position="188"/>
    </location>
</feature>
<comment type="caution">
    <text evidence="2">The sequence shown here is derived from an EMBL/GenBank/DDBJ whole genome shotgun (WGS) entry which is preliminary data.</text>
</comment>